<dbReference type="InterPro" id="IPR018845">
    <property type="entry name" value="Initiator-bd"/>
</dbReference>
<feature type="domain" description="Initiator binding" evidence="1">
    <location>
        <begin position="21"/>
        <end position="146"/>
    </location>
</feature>
<name>A0ABR2IMP7_9EUKA</name>
<dbReference type="Proteomes" id="UP001470230">
    <property type="component" value="Unassembled WGS sequence"/>
</dbReference>
<comment type="caution">
    <text evidence="2">The sequence shown here is derived from an EMBL/GenBank/DDBJ whole genome shotgun (WGS) entry which is preliminary data.</text>
</comment>
<proteinExistence type="predicted"/>
<sequence length="265" mass="30656">MTKHQQGPHGTPEYINILSSEDKKLYELLQKNVGSPNFRYNRNRRLATLKDIFDCIRDYCQKDDEDKWKRYLVCGICWFDDYIAINTRQLRLLISKSKSAINGALAKMGYVTVTVKGERASLLLETIPYLTGHYTEFRKWSIRKKNPSLDEIAPVKNCSKKSGSKINKIEACCDIDKCCDFYDELFKDIVWDDDECSKSNSKDEYNFINFDVCDDEIFPDTGFGLDDGFSLILNSYSSSNFEKPKNVTDNVDFGVLKNEESFKVF</sequence>
<gene>
    <name evidence="2" type="ORF">M9Y10_009196</name>
</gene>
<keyword evidence="3" id="KW-1185">Reference proteome</keyword>
<reference evidence="2 3" key="1">
    <citation type="submission" date="2024-04" db="EMBL/GenBank/DDBJ databases">
        <title>Tritrichomonas musculus Genome.</title>
        <authorList>
            <person name="Alves-Ferreira E."/>
            <person name="Grigg M."/>
            <person name="Lorenzi H."/>
            <person name="Galac M."/>
        </authorList>
    </citation>
    <scope>NUCLEOTIDE SEQUENCE [LARGE SCALE GENOMIC DNA]</scope>
    <source>
        <strain evidence="2 3">EAF2021</strain>
    </source>
</reference>
<evidence type="ECO:0000313" key="3">
    <source>
        <dbReference type="Proteomes" id="UP001470230"/>
    </source>
</evidence>
<dbReference type="Pfam" id="PF10416">
    <property type="entry name" value="IBD"/>
    <property type="match status" value="1"/>
</dbReference>
<accession>A0ABR2IMP7</accession>
<organism evidence="2 3">
    <name type="scientific">Tritrichomonas musculus</name>
    <dbReference type="NCBI Taxonomy" id="1915356"/>
    <lineage>
        <taxon>Eukaryota</taxon>
        <taxon>Metamonada</taxon>
        <taxon>Parabasalia</taxon>
        <taxon>Tritrichomonadida</taxon>
        <taxon>Tritrichomonadidae</taxon>
        <taxon>Tritrichomonas</taxon>
    </lineage>
</organism>
<evidence type="ECO:0000313" key="2">
    <source>
        <dbReference type="EMBL" id="KAK8866237.1"/>
    </source>
</evidence>
<evidence type="ECO:0000259" key="1">
    <source>
        <dbReference type="Pfam" id="PF10416"/>
    </source>
</evidence>
<dbReference type="EMBL" id="JAPFFF010000015">
    <property type="protein sequence ID" value="KAK8866237.1"/>
    <property type="molecule type" value="Genomic_DNA"/>
</dbReference>
<protein>
    <recommendedName>
        <fullName evidence="1">Initiator binding domain-containing protein</fullName>
    </recommendedName>
</protein>